<gene>
    <name evidence="2" type="ORF">C0674_02465</name>
</gene>
<feature type="transmembrane region" description="Helical" evidence="1">
    <location>
        <begin position="223"/>
        <end position="245"/>
    </location>
</feature>
<evidence type="ECO:0008006" key="4">
    <source>
        <dbReference type="Google" id="ProtNLM"/>
    </source>
</evidence>
<reference evidence="2 3" key="1">
    <citation type="submission" date="2018-01" db="EMBL/GenBank/DDBJ databases">
        <title>Complete genome sequencing of Sporolactobacillus terrae DLG3.</title>
        <authorList>
            <person name="Nam Y.-D."/>
            <person name="Kang J."/>
            <person name="Chung W.-H."/>
        </authorList>
    </citation>
    <scope>NUCLEOTIDE SEQUENCE [LARGE SCALE GENOMIC DNA]</scope>
    <source>
        <strain evidence="2 3">DLG3</strain>
    </source>
</reference>
<feature type="transmembrane region" description="Helical" evidence="1">
    <location>
        <begin position="302"/>
        <end position="320"/>
    </location>
</feature>
<evidence type="ECO:0000313" key="3">
    <source>
        <dbReference type="Proteomes" id="UP000285882"/>
    </source>
</evidence>
<dbReference type="Proteomes" id="UP000285882">
    <property type="component" value="Chromosome"/>
</dbReference>
<sequence length="387" mass="44939">MFVYTFASAVSVIFAYLSQHVRMPSSNLSELPNYGGVKSQISKKQSRINNNISAELFFVLLSFLPLFLVSAVRYLVGTDYAGTYQYIYNYVYTDGYHFNLTGETLYALLNRIAIFYSGSDYVGVFALSSLLICGLTFIGLRNQSLNFSYSVLLWIISGFYFWSFNVVRQAIIMAIFVFAFQYIQKREAWKYFTCIIIAAGFHTMALLYLPVYFMYRLRINFKVMLIILFVFAGFSSIIRQLAYIITSKIPIFNVYAIRYFESSRFDANTESSISHLFINLAFFILFAIIVSIHDRKRKLSNIWINIQFIALAFTMLSQVLPLANRISRLFEIVLILSIPSITRLIPNKNLRLCVNVGIIFSFILYSFITFYVLRYHDVFPYQTIFSR</sequence>
<evidence type="ECO:0000313" key="2">
    <source>
        <dbReference type="EMBL" id="QAA21578.1"/>
    </source>
</evidence>
<feature type="transmembrane region" description="Helical" evidence="1">
    <location>
        <begin position="189"/>
        <end position="211"/>
    </location>
</feature>
<keyword evidence="1" id="KW-0472">Membrane</keyword>
<feature type="transmembrane region" description="Helical" evidence="1">
    <location>
        <begin position="52"/>
        <end position="76"/>
    </location>
</feature>
<organism evidence="2 3">
    <name type="scientific">Sporolactobacillus terrae</name>
    <dbReference type="NCBI Taxonomy" id="269673"/>
    <lineage>
        <taxon>Bacteria</taxon>
        <taxon>Bacillati</taxon>
        <taxon>Bacillota</taxon>
        <taxon>Bacilli</taxon>
        <taxon>Bacillales</taxon>
        <taxon>Sporolactobacillaceae</taxon>
        <taxon>Sporolactobacillus</taxon>
    </lineage>
</organism>
<dbReference type="RefSeq" id="WP_128166072.1">
    <property type="nucleotide sequence ID" value="NZ_CP025688.1"/>
</dbReference>
<accession>A0ABX5Q4L6</accession>
<dbReference type="InterPro" id="IPR049458">
    <property type="entry name" value="EpsG-like"/>
</dbReference>
<feature type="transmembrane region" description="Helical" evidence="1">
    <location>
        <begin position="121"/>
        <end position="140"/>
    </location>
</feature>
<protein>
    <recommendedName>
        <fullName evidence="4">EpsG family protein</fullName>
    </recommendedName>
</protein>
<keyword evidence="1" id="KW-0812">Transmembrane</keyword>
<feature type="transmembrane region" description="Helical" evidence="1">
    <location>
        <begin position="272"/>
        <end position="290"/>
    </location>
</feature>
<feature type="transmembrane region" description="Helical" evidence="1">
    <location>
        <begin position="326"/>
        <end position="345"/>
    </location>
</feature>
<evidence type="ECO:0000256" key="1">
    <source>
        <dbReference type="SAM" id="Phobius"/>
    </source>
</evidence>
<keyword evidence="3" id="KW-1185">Reference proteome</keyword>
<feature type="transmembrane region" description="Helical" evidence="1">
    <location>
        <begin position="352"/>
        <end position="373"/>
    </location>
</feature>
<keyword evidence="1" id="KW-1133">Transmembrane helix</keyword>
<name>A0ABX5Q4L6_9BACL</name>
<dbReference type="Pfam" id="PF14897">
    <property type="entry name" value="EpsG"/>
    <property type="match status" value="1"/>
</dbReference>
<dbReference type="EMBL" id="CP025688">
    <property type="protein sequence ID" value="QAA21578.1"/>
    <property type="molecule type" value="Genomic_DNA"/>
</dbReference>
<proteinExistence type="predicted"/>
<feature type="transmembrane region" description="Helical" evidence="1">
    <location>
        <begin position="152"/>
        <end position="183"/>
    </location>
</feature>